<dbReference type="GO" id="GO:0005615">
    <property type="term" value="C:extracellular space"/>
    <property type="evidence" value="ECO:0007669"/>
    <property type="project" value="TreeGrafter"/>
</dbReference>
<dbReference type="PROSITE" id="PS00473">
    <property type="entry name" value="GNRH"/>
    <property type="match status" value="1"/>
</dbReference>
<comment type="subcellular location">
    <subcellularLocation>
        <location evidence="1">Secreted</location>
    </subcellularLocation>
</comment>
<keyword evidence="6" id="KW-0372">Hormone</keyword>
<comment type="caution">
    <text evidence="11">The sequence shown here is derived from an EMBL/GenBank/DDBJ whole genome shotgun (WGS) entry which is preliminary data.</text>
</comment>
<evidence type="ECO:0000256" key="4">
    <source>
        <dbReference type="ARBA" id="ARBA00022525"/>
    </source>
</evidence>
<keyword evidence="10" id="KW-0732">Signal</keyword>
<gene>
    <name evidence="11" type="primary">Gnrh1</name>
    <name evidence="11" type="ORF">ALOBEC_R14031</name>
</gene>
<dbReference type="PRINTS" id="PR01541">
    <property type="entry name" value="GONADOLIBRNI"/>
</dbReference>
<evidence type="ECO:0000256" key="9">
    <source>
        <dbReference type="ARBA" id="ARBA00029761"/>
    </source>
</evidence>
<keyword evidence="8" id="KW-0873">Pyrrolidone carboxylic acid</keyword>
<evidence type="ECO:0000256" key="1">
    <source>
        <dbReference type="ARBA" id="ARBA00004613"/>
    </source>
</evidence>
<evidence type="ECO:0000256" key="6">
    <source>
        <dbReference type="ARBA" id="ARBA00022702"/>
    </source>
</evidence>
<name>A0A7L4FX76_9COLU</name>
<dbReference type="Proteomes" id="UP000541332">
    <property type="component" value="Unassembled WGS sequence"/>
</dbReference>
<keyword evidence="5" id="KW-0165">Cleavage on pair of basic residues</keyword>
<dbReference type="InterPro" id="IPR004079">
    <property type="entry name" value="Gonadoliberin_I_precursor"/>
</dbReference>
<dbReference type="PANTHER" id="PTHR10522">
    <property type="entry name" value="GONADOLIBERIN"/>
    <property type="match status" value="1"/>
</dbReference>
<evidence type="ECO:0000256" key="5">
    <source>
        <dbReference type="ARBA" id="ARBA00022685"/>
    </source>
</evidence>
<dbReference type="EMBL" id="VWYH01008014">
    <property type="protein sequence ID" value="NXW91437.1"/>
    <property type="molecule type" value="Genomic_DNA"/>
</dbReference>
<keyword evidence="7" id="KW-0027">Amidation</keyword>
<evidence type="ECO:0000256" key="2">
    <source>
        <dbReference type="ARBA" id="ARBA00010968"/>
    </source>
</evidence>
<feature type="chain" id="PRO_5029677490" description="Progonadoliberin-1" evidence="10">
    <location>
        <begin position="24"/>
        <end position="92"/>
    </location>
</feature>
<evidence type="ECO:0000256" key="3">
    <source>
        <dbReference type="ARBA" id="ARBA00015101"/>
    </source>
</evidence>
<dbReference type="GO" id="GO:0005183">
    <property type="term" value="F:gonadotropin hormone-releasing hormone activity"/>
    <property type="evidence" value="ECO:0007669"/>
    <property type="project" value="InterPro"/>
</dbReference>
<reference evidence="11 12" key="1">
    <citation type="submission" date="2020-02" db="EMBL/GenBank/DDBJ databases">
        <title>Bird 10,000 Genomes (B10K) Project - Family phase.</title>
        <authorList>
            <person name="Zhang G."/>
        </authorList>
    </citation>
    <scope>NUCLEOTIDE SEQUENCE [LARGE SCALE GENOMIC DNA]</scope>
    <source>
        <strain evidence="11">B10K-DU-006-06</strain>
    </source>
</reference>
<dbReference type="GO" id="GO:0031530">
    <property type="term" value="F:gonadotropin-releasing hormone receptor binding"/>
    <property type="evidence" value="ECO:0007669"/>
    <property type="project" value="TreeGrafter"/>
</dbReference>
<dbReference type="AlphaFoldDB" id="A0A7L4FX76"/>
<evidence type="ECO:0000256" key="7">
    <source>
        <dbReference type="ARBA" id="ARBA00022815"/>
    </source>
</evidence>
<feature type="non-terminal residue" evidence="11">
    <location>
        <position position="92"/>
    </location>
</feature>
<evidence type="ECO:0000256" key="8">
    <source>
        <dbReference type="ARBA" id="ARBA00023283"/>
    </source>
</evidence>
<proteinExistence type="inferred from homology"/>
<keyword evidence="4" id="KW-0964">Secreted</keyword>
<dbReference type="OrthoDB" id="8716567at2759"/>
<accession>A0A7L4FX76</accession>
<evidence type="ECO:0000313" key="11">
    <source>
        <dbReference type="EMBL" id="NXW91437.1"/>
    </source>
</evidence>
<dbReference type="InterPro" id="IPR002012">
    <property type="entry name" value="GnRH"/>
</dbReference>
<sequence>RMMSRQILVGALLFVLSVEACSAQHWSYGLQPGGKRNAENLLESLQEIAREMDKLGEVQKSECPGWTQHSRLGELKEAVVSAASSFYHYGKI</sequence>
<dbReference type="InterPro" id="IPR019792">
    <property type="entry name" value="Gonadoliberin"/>
</dbReference>
<evidence type="ECO:0000313" key="12">
    <source>
        <dbReference type="Proteomes" id="UP000541332"/>
    </source>
</evidence>
<feature type="non-terminal residue" evidence="11">
    <location>
        <position position="1"/>
    </location>
</feature>
<dbReference type="PANTHER" id="PTHR10522:SF0">
    <property type="entry name" value="PROGONADOLIBERIN-1"/>
    <property type="match status" value="1"/>
</dbReference>
<comment type="similarity">
    <text evidence="2">Belongs to the GnRH family.</text>
</comment>
<protein>
    <recommendedName>
        <fullName evidence="3">Progonadoliberin-1</fullName>
    </recommendedName>
    <alternativeName>
        <fullName evidence="9">Progonadoliberin I</fullName>
    </alternativeName>
</protein>
<organism evidence="11 12">
    <name type="scientific">Pampusana beccarii</name>
    <name type="common">Western bronze ground-dove</name>
    <dbReference type="NCBI Taxonomy" id="2953425"/>
    <lineage>
        <taxon>Eukaryota</taxon>
        <taxon>Metazoa</taxon>
        <taxon>Chordata</taxon>
        <taxon>Craniata</taxon>
        <taxon>Vertebrata</taxon>
        <taxon>Euteleostomi</taxon>
        <taxon>Archelosauria</taxon>
        <taxon>Archosauria</taxon>
        <taxon>Dinosauria</taxon>
        <taxon>Saurischia</taxon>
        <taxon>Theropoda</taxon>
        <taxon>Coelurosauria</taxon>
        <taxon>Aves</taxon>
        <taxon>Neognathae</taxon>
        <taxon>Neoaves</taxon>
        <taxon>Columbimorphae</taxon>
        <taxon>Columbiformes</taxon>
        <taxon>Columbidae</taxon>
        <taxon>Pampusana</taxon>
    </lineage>
</organism>
<feature type="signal peptide" evidence="10">
    <location>
        <begin position="1"/>
        <end position="23"/>
    </location>
</feature>
<keyword evidence="12" id="KW-1185">Reference proteome</keyword>
<evidence type="ECO:0000256" key="10">
    <source>
        <dbReference type="SAM" id="SignalP"/>
    </source>
</evidence>